<accession>D4B2M8</accession>
<dbReference type="AlphaFoldDB" id="D4B2M8"/>
<proteinExistence type="predicted"/>
<dbReference type="GeneID" id="9525096"/>
<sequence length="79" mass="9047">MSIHLKKMTTQDGRSSQIYYQVLPDLLRLHHLLLSRFHQQLISSILNTISSHLISSHLLPSTVKVTPSNSHVHKVQQVK</sequence>
<dbReference type="EMBL" id="ABSU01000030">
    <property type="protein sequence ID" value="EFE30339.1"/>
    <property type="molecule type" value="Genomic_DNA"/>
</dbReference>
<organism evidence="1 2">
    <name type="scientific">Arthroderma benhamiae (strain ATCC MYA-4681 / CBS 112371)</name>
    <name type="common">Trichophyton mentagrophytes</name>
    <dbReference type="NCBI Taxonomy" id="663331"/>
    <lineage>
        <taxon>Eukaryota</taxon>
        <taxon>Fungi</taxon>
        <taxon>Dikarya</taxon>
        <taxon>Ascomycota</taxon>
        <taxon>Pezizomycotina</taxon>
        <taxon>Eurotiomycetes</taxon>
        <taxon>Eurotiomycetidae</taxon>
        <taxon>Onygenales</taxon>
        <taxon>Arthrodermataceae</taxon>
        <taxon>Trichophyton</taxon>
    </lineage>
</organism>
<evidence type="ECO:0000313" key="1">
    <source>
        <dbReference type="EMBL" id="EFE30339.1"/>
    </source>
</evidence>
<dbReference type="RefSeq" id="XP_003010979.1">
    <property type="nucleotide sequence ID" value="XM_003010933.1"/>
</dbReference>
<dbReference type="Proteomes" id="UP000008866">
    <property type="component" value="Unassembled WGS sequence"/>
</dbReference>
<name>D4B2M8_ARTBC</name>
<evidence type="ECO:0000313" key="2">
    <source>
        <dbReference type="Proteomes" id="UP000008866"/>
    </source>
</evidence>
<reference evidence="2" key="1">
    <citation type="journal article" date="2011" name="Genome Biol.">
        <title>Comparative and functional genomics provide insights into the pathogenicity of dermatophytic fungi.</title>
        <authorList>
            <person name="Burmester A."/>
            <person name="Shelest E."/>
            <person name="Gloeckner G."/>
            <person name="Heddergott C."/>
            <person name="Schindler S."/>
            <person name="Staib P."/>
            <person name="Heidel A."/>
            <person name="Felder M."/>
            <person name="Petzold A."/>
            <person name="Szafranski K."/>
            <person name="Feuermann M."/>
            <person name="Pedruzzi I."/>
            <person name="Priebe S."/>
            <person name="Groth M."/>
            <person name="Winkler R."/>
            <person name="Li W."/>
            <person name="Kniemeyer O."/>
            <person name="Schroeckh V."/>
            <person name="Hertweck C."/>
            <person name="Hube B."/>
            <person name="White T.C."/>
            <person name="Platzer M."/>
            <person name="Guthke R."/>
            <person name="Heitman J."/>
            <person name="Woestemeyer J."/>
            <person name="Zipfel P.F."/>
            <person name="Monod M."/>
            <person name="Brakhage A.A."/>
        </authorList>
    </citation>
    <scope>NUCLEOTIDE SEQUENCE [LARGE SCALE GENOMIC DNA]</scope>
    <source>
        <strain evidence="2">ATCC MYA-4681 / CBS 112371</strain>
    </source>
</reference>
<gene>
    <name evidence="1" type="ORF">ARB_02711</name>
</gene>
<protein>
    <submittedName>
        <fullName evidence="1">Uncharacterized protein</fullName>
    </submittedName>
</protein>
<comment type="caution">
    <text evidence="1">The sequence shown here is derived from an EMBL/GenBank/DDBJ whole genome shotgun (WGS) entry which is preliminary data.</text>
</comment>
<keyword evidence="2" id="KW-1185">Reference proteome</keyword>
<dbReference type="KEGG" id="abe:ARB_02711"/>
<dbReference type="HOGENOM" id="CLU_2605561_0_0_1"/>